<dbReference type="PANTHER" id="PTHR13947">
    <property type="entry name" value="GNAT FAMILY N-ACETYLTRANSFERASE"/>
    <property type="match status" value="1"/>
</dbReference>
<dbReference type="Proteomes" id="UP000054549">
    <property type="component" value="Unassembled WGS sequence"/>
</dbReference>
<gene>
    <name evidence="4" type="ORF">M378DRAFT_6693</name>
</gene>
<reference evidence="4 5" key="1">
    <citation type="submission" date="2014-04" db="EMBL/GenBank/DDBJ databases">
        <title>Evolutionary Origins and Diversification of the Mycorrhizal Mutualists.</title>
        <authorList>
            <consortium name="DOE Joint Genome Institute"/>
            <consortium name="Mycorrhizal Genomics Consortium"/>
            <person name="Kohler A."/>
            <person name="Kuo A."/>
            <person name="Nagy L.G."/>
            <person name="Floudas D."/>
            <person name="Copeland A."/>
            <person name="Barry K.W."/>
            <person name="Cichocki N."/>
            <person name="Veneault-Fourrey C."/>
            <person name="LaButti K."/>
            <person name="Lindquist E.A."/>
            <person name="Lipzen A."/>
            <person name="Lundell T."/>
            <person name="Morin E."/>
            <person name="Murat C."/>
            <person name="Riley R."/>
            <person name="Ohm R."/>
            <person name="Sun H."/>
            <person name="Tunlid A."/>
            <person name="Henrissat B."/>
            <person name="Grigoriev I.V."/>
            <person name="Hibbett D.S."/>
            <person name="Martin F."/>
        </authorList>
    </citation>
    <scope>NUCLEOTIDE SEQUENCE [LARGE SCALE GENOMIC DNA]</scope>
    <source>
        <strain evidence="4 5">Koide BX008</strain>
    </source>
</reference>
<proteinExistence type="predicted"/>
<name>A0A0C2XMI5_AMAMK</name>
<dbReference type="PROSITE" id="PS51186">
    <property type="entry name" value="GNAT"/>
    <property type="match status" value="1"/>
</dbReference>
<keyword evidence="5" id="KW-1185">Reference proteome</keyword>
<sequence>MANNSAQIRRYEPSDEKLVRFFIGRGALEPLAVANHRGYVHPLFLGVWFALSTAMAQYLNWWPSQGQTALRWLSPLPAFACMAVPLMFFIDWFNRDSVEDRAQGILRQQDAVDFAGYYSNAPGSDLWVLEYGKTFVGLAAVDAGDRNGKDKKQAATEATIRHFYVDAPFRTTGIQDDLLAYAIHHTFDVNSNINVIKAEGNPLVPYFTKALRSAGFAQGSNIGTIGLFKWQLHEMILERAQWEKAK</sequence>
<evidence type="ECO:0000256" key="1">
    <source>
        <dbReference type="ARBA" id="ARBA00022679"/>
    </source>
</evidence>
<dbReference type="OrthoDB" id="2564232at2759"/>
<dbReference type="EMBL" id="KN818223">
    <property type="protein sequence ID" value="KIL70781.1"/>
    <property type="molecule type" value="Genomic_DNA"/>
</dbReference>
<accession>A0A0C2XMI5</accession>
<feature type="transmembrane region" description="Helical" evidence="2">
    <location>
        <begin position="39"/>
        <end position="60"/>
    </location>
</feature>
<dbReference type="HOGENOM" id="CLU_084809_0_0_1"/>
<evidence type="ECO:0000256" key="2">
    <source>
        <dbReference type="SAM" id="Phobius"/>
    </source>
</evidence>
<dbReference type="InParanoid" id="A0A0C2XMI5"/>
<keyword evidence="1" id="KW-0808">Transferase</keyword>
<dbReference type="InterPro" id="IPR050769">
    <property type="entry name" value="NAT_camello-type"/>
</dbReference>
<evidence type="ECO:0000313" key="4">
    <source>
        <dbReference type="EMBL" id="KIL70781.1"/>
    </source>
</evidence>
<dbReference type="Gene3D" id="3.40.630.30">
    <property type="match status" value="1"/>
</dbReference>
<dbReference type="AlphaFoldDB" id="A0A0C2XMI5"/>
<protein>
    <recommendedName>
        <fullName evidence="3">N-acetyltransferase domain-containing protein</fullName>
    </recommendedName>
</protein>
<keyword evidence="2" id="KW-1133">Transmembrane helix</keyword>
<keyword evidence="2" id="KW-0812">Transmembrane</keyword>
<feature type="transmembrane region" description="Helical" evidence="2">
    <location>
        <begin position="72"/>
        <end position="93"/>
    </location>
</feature>
<dbReference type="InterPro" id="IPR016181">
    <property type="entry name" value="Acyl_CoA_acyltransferase"/>
</dbReference>
<keyword evidence="2" id="KW-0472">Membrane</keyword>
<organism evidence="4 5">
    <name type="scientific">Amanita muscaria (strain Koide BX008)</name>
    <dbReference type="NCBI Taxonomy" id="946122"/>
    <lineage>
        <taxon>Eukaryota</taxon>
        <taxon>Fungi</taxon>
        <taxon>Dikarya</taxon>
        <taxon>Basidiomycota</taxon>
        <taxon>Agaricomycotina</taxon>
        <taxon>Agaricomycetes</taxon>
        <taxon>Agaricomycetidae</taxon>
        <taxon>Agaricales</taxon>
        <taxon>Pluteineae</taxon>
        <taxon>Amanitaceae</taxon>
        <taxon>Amanita</taxon>
    </lineage>
</organism>
<feature type="domain" description="N-acetyltransferase" evidence="3">
    <location>
        <begin position="77"/>
        <end position="240"/>
    </location>
</feature>
<dbReference type="SUPFAM" id="SSF55729">
    <property type="entry name" value="Acyl-CoA N-acyltransferases (Nat)"/>
    <property type="match status" value="1"/>
</dbReference>
<dbReference type="GO" id="GO:0008080">
    <property type="term" value="F:N-acetyltransferase activity"/>
    <property type="evidence" value="ECO:0007669"/>
    <property type="project" value="InterPro"/>
</dbReference>
<evidence type="ECO:0000259" key="3">
    <source>
        <dbReference type="PROSITE" id="PS51186"/>
    </source>
</evidence>
<dbReference type="InterPro" id="IPR000182">
    <property type="entry name" value="GNAT_dom"/>
</dbReference>
<evidence type="ECO:0000313" key="5">
    <source>
        <dbReference type="Proteomes" id="UP000054549"/>
    </source>
</evidence>
<dbReference type="PANTHER" id="PTHR13947:SF37">
    <property type="entry name" value="LD18367P"/>
    <property type="match status" value="1"/>
</dbReference>